<dbReference type="EMBL" id="KN831770">
    <property type="protein sequence ID" value="KIM47331.1"/>
    <property type="molecule type" value="Genomic_DNA"/>
</dbReference>
<organism evidence="1 2">
    <name type="scientific">Hebeloma cylindrosporum</name>
    <dbReference type="NCBI Taxonomy" id="76867"/>
    <lineage>
        <taxon>Eukaryota</taxon>
        <taxon>Fungi</taxon>
        <taxon>Dikarya</taxon>
        <taxon>Basidiomycota</taxon>
        <taxon>Agaricomycotina</taxon>
        <taxon>Agaricomycetes</taxon>
        <taxon>Agaricomycetidae</taxon>
        <taxon>Agaricales</taxon>
        <taxon>Agaricineae</taxon>
        <taxon>Hymenogastraceae</taxon>
        <taxon>Hebeloma</taxon>
    </lineage>
</organism>
<sequence length="130" mass="14542">MKVPRKASKNAKQSWLSFQLYLCVNPGKKLQHGVRSEAMPFRSIAYPEPEVSQEVSAFIAKTYEAPNESSGNSKEINDVRPQGKALLNPHRKHSMGVVEGCPLKPTVVETVESLVYGVRIPFAWHRVPID</sequence>
<gene>
    <name evidence="1" type="ORF">M413DRAFT_7846</name>
</gene>
<reference evidence="1 2" key="1">
    <citation type="submission" date="2014-04" db="EMBL/GenBank/DDBJ databases">
        <authorList>
            <consortium name="DOE Joint Genome Institute"/>
            <person name="Kuo A."/>
            <person name="Gay G."/>
            <person name="Dore J."/>
            <person name="Kohler A."/>
            <person name="Nagy L.G."/>
            <person name="Floudas D."/>
            <person name="Copeland A."/>
            <person name="Barry K.W."/>
            <person name="Cichocki N."/>
            <person name="Veneault-Fourrey C."/>
            <person name="LaButti K."/>
            <person name="Lindquist E.A."/>
            <person name="Lipzen A."/>
            <person name="Lundell T."/>
            <person name="Morin E."/>
            <person name="Murat C."/>
            <person name="Sun H."/>
            <person name="Tunlid A."/>
            <person name="Henrissat B."/>
            <person name="Grigoriev I.V."/>
            <person name="Hibbett D.S."/>
            <person name="Martin F."/>
            <person name="Nordberg H.P."/>
            <person name="Cantor M.N."/>
            <person name="Hua S.X."/>
        </authorList>
    </citation>
    <scope>NUCLEOTIDE SEQUENCE [LARGE SCALE GENOMIC DNA]</scope>
    <source>
        <strain evidence="2">h7</strain>
    </source>
</reference>
<evidence type="ECO:0000313" key="2">
    <source>
        <dbReference type="Proteomes" id="UP000053424"/>
    </source>
</evidence>
<reference evidence="2" key="2">
    <citation type="submission" date="2015-01" db="EMBL/GenBank/DDBJ databases">
        <title>Evolutionary Origins and Diversification of the Mycorrhizal Mutualists.</title>
        <authorList>
            <consortium name="DOE Joint Genome Institute"/>
            <consortium name="Mycorrhizal Genomics Consortium"/>
            <person name="Kohler A."/>
            <person name="Kuo A."/>
            <person name="Nagy L.G."/>
            <person name="Floudas D."/>
            <person name="Copeland A."/>
            <person name="Barry K.W."/>
            <person name="Cichocki N."/>
            <person name="Veneault-Fourrey C."/>
            <person name="LaButti K."/>
            <person name="Lindquist E.A."/>
            <person name="Lipzen A."/>
            <person name="Lundell T."/>
            <person name="Morin E."/>
            <person name="Murat C."/>
            <person name="Riley R."/>
            <person name="Ohm R."/>
            <person name="Sun H."/>
            <person name="Tunlid A."/>
            <person name="Henrissat B."/>
            <person name="Grigoriev I.V."/>
            <person name="Hibbett D.S."/>
            <person name="Martin F."/>
        </authorList>
    </citation>
    <scope>NUCLEOTIDE SEQUENCE [LARGE SCALE GENOMIC DNA]</scope>
    <source>
        <strain evidence="2">h7</strain>
    </source>
</reference>
<dbReference type="Proteomes" id="UP000053424">
    <property type="component" value="Unassembled WGS sequence"/>
</dbReference>
<dbReference type="HOGENOM" id="CLU_1938421_0_0_1"/>
<dbReference type="AlphaFoldDB" id="A0A0C3CTX5"/>
<proteinExistence type="predicted"/>
<keyword evidence="2" id="KW-1185">Reference proteome</keyword>
<protein>
    <submittedName>
        <fullName evidence="1">Uncharacterized protein</fullName>
    </submittedName>
</protein>
<name>A0A0C3CTX5_HEBCY</name>
<accession>A0A0C3CTX5</accession>
<evidence type="ECO:0000313" key="1">
    <source>
        <dbReference type="EMBL" id="KIM47331.1"/>
    </source>
</evidence>